<dbReference type="AlphaFoldDB" id="A0A0P1INM9"/>
<dbReference type="Proteomes" id="UP000051184">
    <property type="component" value="Unassembled WGS sequence"/>
</dbReference>
<proteinExistence type="predicted"/>
<keyword evidence="2" id="KW-1185">Reference proteome</keyword>
<evidence type="ECO:0000313" key="1">
    <source>
        <dbReference type="EMBL" id="CUK25092.1"/>
    </source>
</evidence>
<gene>
    <name evidence="1" type="ORF">TA5114_00882</name>
</gene>
<dbReference type="EMBL" id="CYUE01000007">
    <property type="protein sequence ID" value="CUK25092.1"/>
    <property type="molecule type" value="Genomic_DNA"/>
</dbReference>
<reference evidence="2" key="1">
    <citation type="submission" date="2015-09" db="EMBL/GenBank/DDBJ databases">
        <authorList>
            <person name="Rodrigo-Torres Lidia"/>
            <person name="Arahal R.David."/>
        </authorList>
    </citation>
    <scope>NUCLEOTIDE SEQUENCE [LARGE SCALE GENOMIC DNA]</scope>
    <source>
        <strain evidence="2">CECT 5114</strain>
    </source>
</reference>
<dbReference type="STRING" id="1715691.TA5113_03291"/>
<organism evidence="1 2">
    <name type="scientific">Cognatishimia activa</name>
    <dbReference type="NCBI Taxonomy" id="1715691"/>
    <lineage>
        <taxon>Bacteria</taxon>
        <taxon>Pseudomonadati</taxon>
        <taxon>Pseudomonadota</taxon>
        <taxon>Alphaproteobacteria</taxon>
        <taxon>Rhodobacterales</taxon>
        <taxon>Paracoccaceae</taxon>
        <taxon>Cognatishimia</taxon>
    </lineage>
</organism>
<name>A0A0P1INM9_9RHOB</name>
<sequence length="90" mass="9317">MQNSAMDRFLLGTLHARAKRRLALSSTIVGLLVLGGCSTSGGICPLEPPSVTRAAADNVRLPDGCRLVGLSGKGVQKVSCDDGRSGFAFN</sequence>
<accession>A0A0P1INM9</accession>
<protein>
    <submittedName>
        <fullName evidence="1">Uncharacterized protein</fullName>
    </submittedName>
</protein>
<evidence type="ECO:0000313" key="2">
    <source>
        <dbReference type="Proteomes" id="UP000051184"/>
    </source>
</evidence>